<dbReference type="AlphaFoldDB" id="A0A246GLM7"/>
<name>A0A246GLM7_9FLAO</name>
<accession>A0A246GLM7</accession>
<dbReference type="Proteomes" id="UP000197768">
    <property type="component" value="Unassembled WGS sequence"/>
</dbReference>
<reference evidence="1 2" key="1">
    <citation type="journal article" date="2017" name="Infect. Genet. Evol.">
        <title>Comparative genome analysis of fish pathogen Flavobacterium columnare reveals extensive sequence diversity within the species.</title>
        <authorList>
            <person name="Kayansamruaj P."/>
            <person name="Dong H.T."/>
            <person name="Hirono I."/>
            <person name="Kondo H."/>
            <person name="Senapin S."/>
            <person name="Rodkhum C."/>
        </authorList>
    </citation>
    <scope>NUCLEOTIDE SEQUENCE [LARGE SCALE GENOMIC DNA]</scope>
    <source>
        <strain evidence="1 2">1215</strain>
    </source>
</reference>
<comment type="caution">
    <text evidence="1">The sequence shown here is derived from an EMBL/GenBank/DDBJ whole genome shotgun (WGS) entry which is preliminary data.</text>
</comment>
<sequence length="150" mass="17665">MNISCNSDIEIEIAKENCECVSEIEEVYMMEVESYSRANSGCGFNYLTCENPFKEGDKNWKQFSKVNTMFLKNKSETKVYEVTIQKNREGQITYKKYKLEPTEEISLGCDNEFNMRFPYYSGEPEVKYLELSDFIPIVYKIHKVKVLSEY</sequence>
<gene>
    <name evidence="1" type="ORF">BWK59_00850</name>
</gene>
<evidence type="ECO:0000313" key="2">
    <source>
        <dbReference type="Proteomes" id="UP000197768"/>
    </source>
</evidence>
<proteinExistence type="predicted"/>
<protein>
    <submittedName>
        <fullName evidence="1">Uncharacterized protein</fullName>
    </submittedName>
</protein>
<evidence type="ECO:0000313" key="1">
    <source>
        <dbReference type="EMBL" id="OWP85315.1"/>
    </source>
</evidence>
<organism evidence="1 2">
    <name type="scientific">Flavobacterium davisii</name>
    <dbReference type="NCBI Taxonomy" id="2906077"/>
    <lineage>
        <taxon>Bacteria</taxon>
        <taxon>Pseudomonadati</taxon>
        <taxon>Bacteroidota</taxon>
        <taxon>Flavobacteriia</taxon>
        <taxon>Flavobacteriales</taxon>
        <taxon>Flavobacteriaceae</taxon>
        <taxon>Flavobacterium</taxon>
    </lineage>
</organism>
<dbReference type="EMBL" id="MTCZ01000003">
    <property type="protein sequence ID" value="OWP85315.1"/>
    <property type="molecule type" value="Genomic_DNA"/>
</dbReference>